<evidence type="ECO:0000313" key="13">
    <source>
        <dbReference type="EMBL" id="MEQ7155139.1"/>
    </source>
</evidence>
<dbReference type="Proteomes" id="UP001445732">
    <property type="component" value="Unassembled WGS sequence"/>
</dbReference>
<dbReference type="InterPro" id="IPR001734">
    <property type="entry name" value="Na/solute_symporter"/>
</dbReference>
<keyword evidence="7" id="KW-0915">Sodium</keyword>
<evidence type="ECO:0000256" key="11">
    <source>
        <dbReference type="RuleBase" id="RU362091"/>
    </source>
</evidence>
<keyword evidence="5 12" id="KW-0812">Transmembrane</keyword>
<evidence type="ECO:0000313" key="14">
    <source>
        <dbReference type="Proteomes" id="UP001445732"/>
    </source>
</evidence>
<keyword evidence="14" id="KW-1185">Reference proteome</keyword>
<evidence type="ECO:0000256" key="12">
    <source>
        <dbReference type="SAM" id="Phobius"/>
    </source>
</evidence>
<feature type="transmembrane region" description="Helical" evidence="12">
    <location>
        <begin position="541"/>
        <end position="559"/>
    </location>
</feature>
<evidence type="ECO:0000256" key="4">
    <source>
        <dbReference type="ARBA" id="ARBA00022475"/>
    </source>
</evidence>
<protein>
    <recommendedName>
        <fullName evidence="15">Na+:solute symporter</fullName>
    </recommendedName>
</protein>
<comment type="similarity">
    <text evidence="2 11">Belongs to the sodium:solute symporter (SSF) (TC 2.A.21) family.</text>
</comment>
<feature type="transmembrane region" description="Helical" evidence="12">
    <location>
        <begin position="365"/>
        <end position="388"/>
    </location>
</feature>
<dbReference type="PANTHER" id="PTHR42985">
    <property type="entry name" value="SODIUM-COUPLED MONOCARBOXYLATE TRANSPORTER"/>
    <property type="match status" value="1"/>
</dbReference>
<feature type="transmembrane region" description="Helical" evidence="12">
    <location>
        <begin position="424"/>
        <end position="442"/>
    </location>
</feature>
<feature type="transmembrane region" description="Helical" evidence="12">
    <location>
        <begin position="233"/>
        <end position="256"/>
    </location>
</feature>
<dbReference type="EMBL" id="JBEGDD010000005">
    <property type="protein sequence ID" value="MEQ7155139.1"/>
    <property type="molecule type" value="Genomic_DNA"/>
</dbReference>
<organism evidence="13 14">
    <name type="scientific">Brevundimonas aurifodinae</name>
    <dbReference type="NCBI Taxonomy" id="1508312"/>
    <lineage>
        <taxon>Bacteria</taxon>
        <taxon>Pseudomonadati</taxon>
        <taxon>Pseudomonadota</taxon>
        <taxon>Alphaproteobacteria</taxon>
        <taxon>Caulobacterales</taxon>
        <taxon>Caulobacteraceae</taxon>
        <taxon>Brevundimonas</taxon>
    </lineage>
</organism>
<feature type="transmembrane region" description="Helical" evidence="12">
    <location>
        <begin position="166"/>
        <end position="188"/>
    </location>
</feature>
<evidence type="ECO:0000256" key="1">
    <source>
        <dbReference type="ARBA" id="ARBA00004651"/>
    </source>
</evidence>
<keyword evidence="3" id="KW-0813">Transport</keyword>
<dbReference type="InterPro" id="IPR051163">
    <property type="entry name" value="Sodium:Solute_Symporter_SSF"/>
</dbReference>
<gene>
    <name evidence="13" type="ORF">ABN401_07930</name>
</gene>
<feature type="transmembrane region" description="Helical" evidence="12">
    <location>
        <begin position="318"/>
        <end position="345"/>
    </location>
</feature>
<keyword evidence="8" id="KW-0406">Ion transport</keyword>
<proteinExistence type="inferred from homology"/>
<feature type="transmembrane region" description="Helical" evidence="12">
    <location>
        <begin position="394"/>
        <end position="415"/>
    </location>
</feature>
<name>A0ABV1NND3_9CAUL</name>
<evidence type="ECO:0000256" key="9">
    <source>
        <dbReference type="ARBA" id="ARBA00023136"/>
    </source>
</evidence>
<dbReference type="InterPro" id="IPR038377">
    <property type="entry name" value="Na/Glc_symporter_sf"/>
</dbReference>
<keyword evidence="10" id="KW-0739">Sodium transport</keyword>
<dbReference type="Gene3D" id="1.20.1730.10">
    <property type="entry name" value="Sodium/glucose cotransporter"/>
    <property type="match status" value="1"/>
</dbReference>
<feature type="transmembrane region" description="Helical" evidence="12">
    <location>
        <begin position="71"/>
        <end position="92"/>
    </location>
</feature>
<evidence type="ECO:0000256" key="8">
    <source>
        <dbReference type="ARBA" id="ARBA00023065"/>
    </source>
</evidence>
<dbReference type="Pfam" id="PF00474">
    <property type="entry name" value="SSF"/>
    <property type="match status" value="2"/>
</dbReference>
<keyword evidence="9 12" id="KW-0472">Membrane</keyword>
<evidence type="ECO:0000256" key="3">
    <source>
        <dbReference type="ARBA" id="ARBA00022448"/>
    </source>
</evidence>
<feature type="transmembrane region" description="Helical" evidence="12">
    <location>
        <begin position="6"/>
        <end position="24"/>
    </location>
</feature>
<dbReference type="PANTHER" id="PTHR42985:SF40">
    <property type="entry name" value="LD47995P-RELATED"/>
    <property type="match status" value="1"/>
</dbReference>
<evidence type="ECO:0000256" key="2">
    <source>
        <dbReference type="ARBA" id="ARBA00006434"/>
    </source>
</evidence>
<comment type="subcellular location">
    <subcellularLocation>
        <location evidence="1">Cell membrane</location>
        <topology evidence="1">Multi-pass membrane protein</topology>
    </subcellularLocation>
</comment>
<evidence type="ECO:0008006" key="15">
    <source>
        <dbReference type="Google" id="ProtNLM"/>
    </source>
</evidence>
<reference evidence="13 14" key="1">
    <citation type="submission" date="2024-06" db="EMBL/GenBank/DDBJ databases">
        <title>Brevundimonas sp. C11.</title>
        <authorList>
            <person name="Maltman C."/>
        </authorList>
    </citation>
    <scope>NUCLEOTIDE SEQUENCE [LARGE SCALE GENOMIC DNA]</scope>
    <source>
        <strain evidence="13 14">C11</strain>
    </source>
</reference>
<comment type="caution">
    <text evidence="13">The sequence shown here is derived from an EMBL/GenBank/DDBJ whole genome shotgun (WGS) entry which is preliminary data.</text>
</comment>
<accession>A0ABV1NND3</accession>
<evidence type="ECO:0000256" key="10">
    <source>
        <dbReference type="ARBA" id="ARBA00023201"/>
    </source>
</evidence>
<dbReference type="RefSeq" id="WP_349684300.1">
    <property type="nucleotide sequence ID" value="NZ_JBEGDD010000005.1"/>
</dbReference>
<evidence type="ECO:0000256" key="6">
    <source>
        <dbReference type="ARBA" id="ARBA00022989"/>
    </source>
</evidence>
<keyword evidence="4" id="KW-1003">Cell membrane</keyword>
<sequence length="569" mass="61423">MTPIDYAIFIAYLIGTLAIGFVFFSRNKTSSDMFAAGGHSPWWVSGLSGFMTLKSAGTFVVWGGLAYQMGVVAIAIVTCIGLSGLLVGRFVAGYWRRLGISTPAEFIEFRFGPSAVQFYTWSMMAIRTLSSGVALYAVAVMLVTLIPLPEGNPLRDPVTGNLSLTVAIIAFAAIIIVYTVSGGLWAVLMTDILQFVVLQLAVLFIIPLLFFALKDAPQVTLPTGFFVPFSEQYTLWFLAGWVLVHFFVIGAEWAFAQRFLCVPTERDARWAAYLFGGLYLISPTIWLMPSLMYRMIDPSANPEQAYILASQFVLPTGMLGLMMAALFSATASAISGQINVFAGVFSEQFYRRLFAPAATDKQMVWAGRVSMFLLGLLLLGVALAVPLMGGAQQIVLTLTGLLLGPLLAPTVFGLVSKRIGLRDVFITAGTSFAVGVFLKFGLKAFGGPFMPAAEWVRLNPRMVDVLVGAVLPTIILSLAHFTRKSTSAGWAETQRRYDTYTPSQASTAGEGSAATTVTWISLGATGLVVLSLIFINSTDQVALAIFGLILMALSIAIWARARKTRPLAA</sequence>
<feature type="transmembrane region" description="Helical" evidence="12">
    <location>
        <begin position="124"/>
        <end position="146"/>
    </location>
</feature>
<evidence type="ECO:0000256" key="7">
    <source>
        <dbReference type="ARBA" id="ARBA00023053"/>
    </source>
</evidence>
<evidence type="ECO:0000256" key="5">
    <source>
        <dbReference type="ARBA" id="ARBA00022692"/>
    </source>
</evidence>
<feature type="transmembrane region" description="Helical" evidence="12">
    <location>
        <begin position="268"/>
        <end position="288"/>
    </location>
</feature>
<keyword evidence="6 12" id="KW-1133">Transmembrane helix</keyword>
<dbReference type="PROSITE" id="PS50283">
    <property type="entry name" value="NA_SOLUT_SYMP_3"/>
    <property type="match status" value="1"/>
</dbReference>
<feature type="transmembrane region" description="Helical" evidence="12">
    <location>
        <begin position="195"/>
        <end position="213"/>
    </location>
</feature>
<feature type="transmembrane region" description="Helical" evidence="12">
    <location>
        <begin position="462"/>
        <end position="481"/>
    </location>
</feature>
<feature type="transmembrane region" description="Helical" evidence="12">
    <location>
        <begin position="513"/>
        <end position="535"/>
    </location>
</feature>